<protein>
    <recommendedName>
        <fullName evidence="3">SHS2 domain-containing protein</fullName>
    </recommendedName>
</protein>
<dbReference type="SUPFAM" id="SSF53067">
    <property type="entry name" value="Actin-like ATPase domain"/>
    <property type="match status" value="1"/>
</dbReference>
<accession>A0A1F5WDJ0</accession>
<sequence>MRILEKFFGITRNRVSEVIAIDVGTASLSAALAKKGSSVPIEVVSVLRYSVDFVSSHEGLDNQRRALYLMKKNLAQLFVDAHTTLPGAEAIEISVSEPFFQAHHSRTVFPRESPHNRITREELDSITLKLSQDTAGTPGPFSQSLRVVRNIVQRGWINGYELKDPVGYRGAELEIEFEALLISRALHGYLEEFRTRWFPRALLRYHTDPEMLEYALFESSSLQLPALLLDIGGEATSIVVISDGHTRTLCGPVFFGVRTLERRIMEFTRCSMEHAESVLRRYTSHTMDSQEEGRIAPILESAVEEWMASVAQSFRTTRISSIRSLFLSGQGRDIPLFRRTIERRIHDLTSSPAGLYELTIPLDHLFPPKLLHSGGDSILALLLLHS</sequence>
<dbReference type="EMBL" id="MFHQ01000037">
    <property type="protein sequence ID" value="OGF73685.1"/>
    <property type="molecule type" value="Genomic_DNA"/>
</dbReference>
<dbReference type="Proteomes" id="UP000178406">
    <property type="component" value="Unassembled WGS sequence"/>
</dbReference>
<reference evidence="1 2" key="1">
    <citation type="journal article" date="2016" name="Nat. Commun.">
        <title>Thousands of microbial genomes shed light on interconnected biogeochemical processes in an aquifer system.</title>
        <authorList>
            <person name="Anantharaman K."/>
            <person name="Brown C.T."/>
            <person name="Hug L.A."/>
            <person name="Sharon I."/>
            <person name="Castelle C.J."/>
            <person name="Probst A.J."/>
            <person name="Thomas B.C."/>
            <person name="Singh A."/>
            <person name="Wilkins M.J."/>
            <person name="Karaoz U."/>
            <person name="Brodie E.L."/>
            <person name="Williams K.H."/>
            <person name="Hubbard S.S."/>
            <person name="Banfield J.F."/>
        </authorList>
    </citation>
    <scope>NUCLEOTIDE SEQUENCE [LARGE SCALE GENOMIC DNA]</scope>
</reference>
<dbReference type="STRING" id="1798338.A3J56_01855"/>
<evidence type="ECO:0008006" key="3">
    <source>
        <dbReference type="Google" id="ProtNLM"/>
    </source>
</evidence>
<dbReference type="AlphaFoldDB" id="A0A1F5WDJ0"/>
<proteinExistence type="predicted"/>
<dbReference type="InterPro" id="IPR043129">
    <property type="entry name" value="ATPase_NBD"/>
</dbReference>
<dbReference type="Gene3D" id="3.30.420.40">
    <property type="match status" value="1"/>
</dbReference>
<evidence type="ECO:0000313" key="1">
    <source>
        <dbReference type="EMBL" id="OGF73685.1"/>
    </source>
</evidence>
<name>A0A1F5WDJ0_9BACT</name>
<gene>
    <name evidence="1" type="ORF">A3J56_01855</name>
</gene>
<evidence type="ECO:0000313" key="2">
    <source>
        <dbReference type="Proteomes" id="UP000178406"/>
    </source>
</evidence>
<comment type="caution">
    <text evidence="1">The sequence shown here is derived from an EMBL/GenBank/DDBJ whole genome shotgun (WGS) entry which is preliminary data.</text>
</comment>
<organism evidence="1 2">
    <name type="scientific">Candidatus Giovannonibacteria bacterium RIFCSPHIGHO2_02_FULL_46_20</name>
    <dbReference type="NCBI Taxonomy" id="1798338"/>
    <lineage>
        <taxon>Bacteria</taxon>
        <taxon>Candidatus Giovannoniibacteriota</taxon>
    </lineage>
</organism>